<dbReference type="CDD" id="cd09568">
    <property type="entry name" value="SAM_liprin-alpha1_2_3_4_repeat3"/>
    <property type="match status" value="1"/>
</dbReference>
<feature type="region of interest" description="Disordered" evidence="8">
    <location>
        <begin position="1321"/>
        <end position="1366"/>
    </location>
</feature>
<reference evidence="11 12" key="1">
    <citation type="submission" date="2025-04" db="UniProtKB">
        <authorList>
            <consortium name="RefSeq"/>
        </authorList>
    </citation>
    <scope>IDENTIFICATION</scope>
    <source>
        <tissue evidence="11 12">Sperm</tissue>
    </source>
</reference>
<dbReference type="KEGG" id="pmrn:116944627"/>
<evidence type="ECO:0000313" key="11">
    <source>
        <dbReference type="RefSeq" id="XP_032814248.1"/>
    </source>
</evidence>
<evidence type="ECO:0000256" key="5">
    <source>
        <dbReference type="ARBA" id="ARBA00022737"/>
    </source>
</evidence>
<feature type="region of interest" description="Disordered" evidence="8">
    <location>
        <begin position="872"/>
        <end position="901"/>
    </location>
</feature>
<dbReference type="CDD" id="cd09562">
    <property type="entry name" value="SAM_liprin-alpha1_2_3_4_repeat1"/>
    <property type="match status" value="1"/>
</dbReference>
<dbReference type="InterPro" id="IPR037620">
    <property type="entry name" value="LIP-1_SAM_1"/>
</dbReference>
<gene>
    <name evidence="11 12 13 14 15" type="primary">LOC116944627</name>
</gene>
<dbReference type="PANTHER" id="PTHR12587">
    <property type="entry name" value="LAR INTERACTING PROTEIN LIP -RELATED PROTEIN"/>
    <property type="match status" value="1"/>
</dbReference>
<feature type="compositionally biased region" description="Gly residues" evidence="8">
    <location>
        <begin position="806"/>
        <end position="817"/>
    </location>
</feature>
<evidence type="ECO:0000313" key="14">
    <source>
        <dbReference type="RefSeq" id="XP_032814251.1"/>
    </source>
</evidence>
<feature type="coiled-coil region" evidence="7">
    <location>
        <begin position="749"/>
        <end position="783"/>
    </location>
</feature>
<evidence type="ECO:0000313" key="15">
    <source>
        <dbReference type="RefSeq" id="XP_032814252.1"/>
    </source>
</evidence>
<feature type="compositionally biased region" description="Basic and acidic residues" evidence="8">
    <location>
        <begin position="874"/>
        <end position="886"/>
    </location>
</feature>
<evidence type="ECO:0000313" key="12">
    <source>
        <dbReference type="RefSeq" id="XP_032814249.1"/>
    </source>
</evidence>
<dbReference type="FunFam" id="1.10.150.50:FF:000003">
    <property type="entry name" value="liprin-alpha-2 isoform X1"/>
    <property type="match status" value="1"/>
</dbReference>
<evidence type="ECO:0000256" key="2">
    <source>
        <dbReference type="ARBA" id="ARBA00007026"/>
    </source>
</evidence>
<feature type="compositionally biased region" description="Pro residues" evidence="8">
    <location>
        <begin position="1330"/>
        <end position="1346"/>
    </location>
</feature>
<feature type="region of interest" description="Disordered" evidence="8">
    <location>
        <begin position="665"/>
        <end position="743"/>
    </location>
</feature>
<comment type="subcellular location">
    <subcellularLocation>
        <location evidence="1">Cytoplasm</location>
    </subcellularLocation>
</comment>
<dbReference type="InterPro" id="IPR037621">
    <property type="entry name" value="LIP-1_SAM_2"/>
</dbReference>
<feature type="compositionally biased region" description="Low complexity" evidence="8">
    <location>
        <begin position="39"/>
        <end position="96"/>
    </location>
</feature>
<dbReference type="InterPro" id="IPR037622">
    <property type="entry name" value="LIP-1_SAM_3"/>
</dbReference>
<name>A0AAJ7WXW9_PETMA</name>
<feature type="compositionally biased region" description="Gly residues" evidence="8">
    <location>
        <begin position="731"/>
        <end position="742"/>
    </location>
</feature>
<dbReference type="FunFam" id="1.10.150.50:FF:000004">
    <property type="entry name" value="PTPRF interacting protein alpha 1"/>
    <property type="match status" value="1"/>
</dbReference>
<evidence type="ECO:0000256" key="8">
    <source>
        <dbReference type="SAM" id="MobiDB-lite"/>
    </source>
</evidence>
<feature type="region of interest" description="Disordered" evidence="8">
    <location>
        <begin position="953"/>
        <end position="976"/>
    </location>
</feature>
<feature type="domain" description="SAM" evidence="9">
    <location>
        <begin position="1134"/>
        <end position="1191"/>
    </location>
</feature>
<dbReference type="InterPro" id="IPR001660">
    <property type="entry name" value="SAM"/>
</dbReference>
<dbReference type="CDD" id="cd09565">
    <property type="entry name" value="SAM_liprin-alpha1_2_3_4_repeat2"/>
    <property type="match status" value="1"/>
</dbReference>
<dbReference type="RefSeq" id="XP_032814250.1">
    <property type="nucleotide sequence ID" value="XM_032958359.1"/>
</dbReference>
<dbReference type="PANTHER" id="PTHR12587:SF20">
    <property type="entry name" value="LIPRIN-ALPHA, ISOFORM E"/>
    <property type="match status" value="1"/>
</dbReference>
<dbReference type="FunFam" id="1.10.150.50:FF:000002">
    <property type="entry name" value="PTPRF interacting protein alpha 1"/>
    <property type="match status" value="1"/>
</dbReference>
<dbReference type="PROSITE" id="PS50105">
    <property type="entry name" value="SAM_DOMAIN"/>
    <property type="match status" value="3"/>
</dbReference>
<protein>
    <submittedName>
        <fullName evidence="11 12">Liprin-alpha-4-like isoform X1</fullName>
    </submittedName>
</protein>
<dbReference type="GO" id="GO:0050808">
    <property type="term" value="P:synapse organization"/>
    <property type="evidence" value="ECO:0007669"/>
    <property type="project" value="TreeGrafter"/>
</dbReference>
<evidence type="ECO:0000256" key="4">
    <source>
        <dbReference type="ARBA" id="ARBA00022553"/>
    </source>
</evidence>
<dbReference type="Gene3D" id="1.10.150.50">
    <property type="entry name" value="Transcription Factor, Ets-1"/>
    <property type="match status" value="3"/>
</dbReference>
<dbReference type="Proteomes" id="UP001318040">
    <property type="component" value="Chromosome 21"/>
</dbReference>
<sequence>MISAASVSAGTCSLSTTAVSLLAPAGMMCEVMPTISEDPAPSSLTTTTSSSSSSSSPSAATTAAGATAGGPAPSSSAGSSSGPLAAGVVAGSATGPPGAPVPAPRRGSQNGWEDASLERLMSSMLQERDRLLETLRGAQEGLSQAQLRLQEVTHQRDSLHRQLNAALPQEVAALTKELNLCRETLLEKDEEISELKAERNNTRLLLEHLECLVSRHERSLRMTVVKRQAQSPAGVSSEVEVLKALKSLFEHHKALDEKVRERLRVALERVAALEAELTAANQEILLWREHSGRSLPRVGGGDGAESDASGQSDGSQAAPLVSAGLAEGAAARLRELQEAVERQGSEAAQLRERLLGLSRRAAELEGELEASRRELARAEDSNARHQRDIREVMAQKEDMEERITTLEKRYLAAQREATSLHDLNDKLETELANKEALHRQSEERGRQLQERLETAEQRLQQTLRKAETLPEVEAELAQRVAALTKAEERHGNIEERMRQLEGQLEEKNQELQRARQREKMNEEHNKRLSDTVDKLLSESNERLQLHLKERMTALEEKNALTQELDNVRKHLEEMQQDKERLMEEMEILRSEVEQWRHKPSGFTETLMPRSHRSNAVDASRFSRGSLTLDPVDHYSTLRRAKKGRLPPLRDDPSKVLTEQGWDLGGGIGGMGGGGGGGTMGGGGGGTPSLLGGSTRSLDPDGSLSDQDNGEAGRDGRPRDLCPSDSLLLSPGAGGGGGAGAGGSDAQTLALMLQEQLDAINHEIRLIQEEKESTELRTEELESRVSSASLESLAFSRLRSASSIPGSLGGGGGGGGGTTATASSSSSLPPSPSPPVSGRSTPKAAPPRRPARDLDRMGGVMTLPSDLRKYRRRTMGGEEEREDKATIKCETSPPPSPRGKFHKLAHGIKAVSTEDMRSACMEGGAGSSDTLRKAQKKRGLKFGLLFRRKSRIGQTGKEAGLSSQGSSSDSEVTTPDVMGLGRMGAQAERDRRLRKKHELLEEARRHGLPFALWDGPTVVAWLELWVGMPAWYVAACRANVKSGAIMSALSDTEIQREIGISNPLHRLKLRLAIQEMVSLTSPSAPPTSRTPTGNVWLTHEEIENLAAAQKTEEEELAWAQTLGYGDMNHEWIGNEWLPSLGLPQYRSYFMECLVDARMLDHLTKKDLRVNLKMVDSFHRMSLQFGIMCLKRLNYDRKELERRRDESQHELKDVLVWSNERVTAWVASVGLREFATGLQESGVHGAVIALDEMFDHASLALALQIPTQNTQARQVLEREFNNLLALGTERRLDEHAPSWRKRFRPKDAHALSLLAGSSETLPPGFRVASSVGPPPPPLPAGKPLPPAPDGSSSGPQRMDPSAVRTYSC</sequence>
<keyword evidence="5" id="KW-0677">Repeat</keyword>
<keyword evidence="6 7" id="KW-0175">Coiled coil</keyword>
<proteinExistence type="inferred from homology"/>
<dbReference type="RefSeq" id="XP_032814248.1">
    <property type="nucleotide sequence ID" value="XM_032958357.1"/>
</dbReference>
<feature type="compositionally biased region" description="Gly residues" evidence="8">
    <location>
        <begin position="665"/>
        <end position="686"/>
    </location>
</feature>
<dbReference type="Pfam" id="PF07647">
    <property type="entry name" value="SAM_2"/>
    <property type="match status" value="1"/>
</dbReference>
<dbReference type="GO" id="GO:0005737">
    <property type="term" value="C:cytoplasm"/>
    <property type="evidence" value="ECO:0007669"/>
    <property type="project" value="UniProtKB-SubCell"/>
</dbReference>
<feature type="region of interest" description="Disordered" evidence="8">
    <location>
        <begin position="803"/>
        <end position="858"/>
    </location>
</feature>
<dbReference type="InterPro" id="IPR013761">
    <property type="entry name" value="SAM/pointed_sf"/>
</dbReference>
<feature type="region of interest" description="Disordered" evidence="8">
    <location>
        <begin position="33"/>
        <end position="111"/>
    </location>
</feature>
<feature type="compositionally biased region" description="Low complexity" evidence="8">
    <location>
        <begin position="306"/>
        <end position="318"/>
    </location>
</feature>
<feature type="region of interest" description="Disordered" evidence="8">
    <location>
        <begin position="295"/>
        <end position="318"/>
    </location>
</feature>
<feature type="domain" description="SAM" evidence="9">
    <location>
        <begin position="1215"/>
        <end position="1284"/>
    </location>
</feature>
<organism evidence="10 12">
    <name type="scientific">Petromyzon marinus</name>
    <name type="common">Sea lamprey</name>
    <dbReference type="NCBI Taxonomy" id="7757"/>
    <lineage>
        <taxon>Eukaryota</taxon>
        <taxon>Metazoa</taxon>
        <taxon>Chordata</taxon>
        <taxon>Craniata</taxon>
        <taxon>Vertebrata</taxon>
        <taxon>Cyclostomata</taxon>
        <taxon>Hyperoartia</taxon>
        <taxon>Petromyzontiformes</taxon>
        <taxon>Petromyzontidae</taxon>
        <taxon>Petromyzon</taxon>
    </lineage>
</organism>
<evidence type="ECO:0000256" key="3">
    <source>
        <dbReference type="ARBA" id="ARBA00022490"/>
    </source>
</evidence>
<feature type="coiled-coil region" evidence="7">
    <location>
        <begin position="135"/>
        <end position="212"/>
    </location>
</feature>
<feature type="domain" description="SAM" evidence="9">
    <location>
        <begin position="1012"/>
        <end position="1078"/>
    </location>
</feature>
<feature type="coiled-coil region" evidence="7">
    <location>
        <begin position="256"/>
        <end position="290"/>
    </location>
</feature>
<dbReference type="SUPFAM" id="SSF47769">
    <property type="entry name" value="SAM/Pointed domain"/>
    <property type="match status" value="2"/>
</dbReference>
<keyword evidence="10" id="KW-1185">Reference proteome</keyword>
<comment type="similarity">
    <text evidence="2">Belongs to the liprin family. Liprin-alpha subfamily.</text>
</comment>
<keyword evidence="3" id="KW-0963">Cytoplasm</keyword>
<dbReference type="RefSeq" id="XP_032814251.1">
    <property type="nucleotide sequence ID" value="XM_032958360.1"/>
</dbReference>
<keyword evidence="4" id="KW-0597">Phosphoprotein</keyword>
<dbReference type="Pfam" id="PF25526">
    <property type="entry name" value="LIP-1"/>
    <property type="match status" value="1"/>
</dbReference>
<feature type="compositionally biased region" description="Basic and acidic residues" evidence="8">
    <location>
        <begin position="710"/>
        <end position="721"/>
    </location>
</feature>
<dbReference type="RefSeq" id="XP_032814252.1">
    <property type="nucleotide sequence ID" value="XM_032958361.1"/>
</dbReference>
<feature type="compositionally biased region" description="Low complexity" evidence="8">
    <location>
        <begin position="818"/>
        <end position="827"/>
    </location>
</feature>
<dbReference type="GO" id="GO:0048786">
    <property type="term" value="C:presynaptic active zone"/>
    <property type="evidence" value="ECO:0007669"/>
    <property type="project" value="TreeGrafter"/>
</dbReference>
<feature type="region of interest" description="Disordered" evidence="8">
    <location>
        <begin position="500"/>
        <end position="527"/>
    </location>
</feature>
<evidence type="ECO:0000259" key="9">
    <source>
        <dbReference type="PROSITE" id="PS50105"/>
    </source>
</evidence>
<feature type="coiled-coil region" evidence="7">
    <location>
        <begin position="550"/>
        <end position="598"/>
    </location>
</feature>
<evidence type="ECO:0000256" key="1">
    <source>
        <dbReference type="ARBA" id="ARBA00004496"/>
    </source>
</evidence>
<evidence type="ECO:0000256" key="6">
    <source>
        <dbReference type="ARBA" id="ARBA00023054"/>
    </source>
</evidence>
<dbReference type="InterPro" id="IPR057892">
    <property type="entry name" value="LIP-1_CC2"/>
</dbReference>
<evidence type="ECO:0000256" key="7">
    <source>
        <dbReference type="SAM" id="Coils"/>
    </source>
</evidence>
<dbReference type="RefSeq" id="XP_032814249.1">
    <property type="nucleotide sequence ID" value="XM_032958358.1"/>
</dbReference>
<evidence type="ECO:0000313" key="10">
    <source>
        <dbReference type="Proteomes" id="UP001318040"/>
    </source>
</evidence>
<dbReference type="Pfam" id="PF00536">
    <property type="entry name" value="SAM_1"/>
    <property type="match status" value="2"/>
</dbReference>
<evidence type="ECO:0000313" key="13">
    <source>
        <dbReference type="RefSeq" id="XP_032814250.1"/>
    </source>
</evidence>
<dbReference type="SMART" id="SM00454">
    <property type="entry name" value="SAM"/>
    <property type="match status" value="3"/>
</dbReference>
<dbReference type="InterPro" id="IPR029515">
    <property type="entry name" value="Liprin"/>
</dbReference>
<accession>A0AAJ7WXW9</accession>